<evidence type="ECO:0000313" key="2">
    <source>
        <dbReference type="EMBL" id="KAI1614586.1"/>
    </source>
</evidence>
<gene>
    <name evidence="2" type="ORF">EDD36DRAFT_232507</name>
</gene>
<dbReference type="AlphaFoldDB" id="A0AAN6IEI0"/>
<evidence type="ECO:0000256" key="1">
    <source>
        <dbReference type="SAM" id="MobiDB-lite"/>
    </source>
</evidence>
<protein>
    <submittedName>
        <fullName evidence="2">Uncharacterized protein</fullName>
    </submittedName>
</protein>
<organism evidence="2 3">
    <name type="scientific">Exophiala viscosa</name>
    <dbReference type="NCBI Taxonomy" id="2486360"/>
    <lineage>
        <taxon>Eukaryota</taxon>
        <taxon>Fungi</taxon>
        <taxon>Dikarya</taxon>
        <taxon>Ascomycota</taxon>
        <taxon>Pezizomycotina</taxon>
        <taxon>Eurotiomycetes</taxon>
        <taxon>Chaetothyriomycetidae</taxon>
        <taxon>Chaetothyriales</taxon>
        <taxon>Herpotrichiellaceae</taxon>
        <taxon>Exophiala</taxon>
    </lineage>
</organism>
<feature type="compositionally biased region" description="Polar residues" evidence="1">
    <location>
        <begin position="246"/>
        <end position="257"/>
    </location>
</feature>
<name>A0AAN6IEI0_9EURO</name>
<sequence>MSDLETALSKPPPEQRDGNIQFDSLHPTIRISDERFRGVVHVIYVGRRIGSQANEDLVWASVEPYGVKFTRNRVRVSAEEFLSRPYILSNWLHALVNKVSAMDPKKWKKWPDMRDFVRAVVRLVLEDCIGDSMVPLPQYGSPSLRDVNRTSHAYVPQYVKDIMRFMPGLEPRYYHPSYPKDQCPSPVIKEDDIVEDALRPEARSEGQSAQTSKQNTGNVKKAAGHEVEDKAVVSSKSSSVPAEADLQNSQPGASNATTADMAILSETERIIIRPAKGKAFETIERQLRDWQEGKIGEDALENTFQANMAEVRLARQMQDTWIASKNAGQNSRKRKADEVDNEDSTGRSKTPRSK</sequence>
<feature type="region of interest" description="Disordered" evidence="1">
    <location>
        <begin position="200"/>
        <end position="257"/>
    </location>
</feature>
<feature type="region of interest" description="Disordered" evidence="1">
    <location>
        <begin position="322"/>
        <end position="354"/>
    </location>
</feature>
<dbReference type="EMBL" id="MU404353">
    <property type="protein sequence ID" value="KAI1614586.1"/>
    <property type="molecule type" value="Genomic_DNA"/>
</dbReference>
<dbReference type="Proteomes" id="UP001203852">
    <property type="component" value="Unassembled WGS sequence"/>
</dbReference>
<evidence type="ECO:0000313" key="3">
    <source>
        <dbReference type="Proteomes" id="UP001203852"/>
    </source>
</evidence>
<reference evidence="2" key="1">
    <citation type="journal article" date="2022" name="bioRxiv">
        <title>Deciphering the potential niche of two novel black yeast fungi from a biological soil crust based on their genomes, phenotypes, and melanin regulation.</title>
        <authorList>
            <consortium name="DOE Joint Genome Institute"/>
            <person name="Carr E.C."/>
            <person name="Barton Q."/>
            <person name="Grambo S."/>
            <person name="Sullivan M."/>
            <person name="Renfro C.M."/>
            <person name="Kuo A."/>
            <person name="Pangilinan J."/>
            <person name="Lipzen A."/>
            <person name="Keymanesh K."/>
            <person name="Savage E."/>
            <person name="Barry K."/>
            <person name="Grigoriev I.V."/>
            <person name="Riekhof W.R."/>
            <person name="Harris S.S."/>
        </authorList>
    </citation>
    <scope>NUCLEOTIDE SEQUENCE</scope>
    <source>
        <strain evidence="2">JF 03-4F</strain>
    </source>
</reference>
<keyword evidence="3" id="KW-1185">Reference proteome</keyword>
<comment type="caution">
    <text evidence="2">The sequence shown here is derived from an EMBL/GenBank/DDBJ whole genome shotgun (WGS) entry which is preliminary data.</text>
</comment>
<proteinExistence type="predicted"/>
<feature type="compositionally biased region" description="Polar residues" evidence="1">
    <location>
        <begin position="205"/>
        <end position="218"/>
    </location>
</feature>
<feature type="compositionally biased region" description="Low complexity" evidence="1">
    <location>
        <begin position="232"/>
        <end position="245"/>
    </location>
</feature>
<accession>A0AAN6IEI0</accession>